<proteinExistence type="predicted"/>
<dbReference type="EMBL" id="WAJR01000003">
    <property type="protein sequence ID" value="KAB1642014.1"/>
    <property type="molecule type" value="Genomic_DNA"/>
</dbReference>
<dbReference type="AlphaFoldDB" id="A0A6N6NQI9"/>
<dbReference type="RefSeq" id="WP_158048823.1">
    <property type="nucleotide sequence ID" value="NZ_WAJR01000003.1"/>
</dbReference>
<dbReference type="OrthoDB" id="7364633at2"/>
<keyword evidence="2" id="KW-1133">Transmembrane helix</keyword>
<evidence type="ECO:0000313" key="5">
    <source>
        <dbReference type="Proteomes" id="UP000468668"/>
    </source>
</evidence>
<name>A0A6N6NQI9_9ACTN</name>
<evidence type="ECO:0000256" key="2">
    <source>
        <dbReference type="SAM" id="Phobius"/>
    </source>
</evidence>
<sequence length="596" mass="64398">MDGVQNRENRERHGNRERRENRERHAVHSSYIWLGGLQGAAAVFAALLVGVLPQIIPELFNPDSLGQFVNGGLAAIIIALLFLGTVIVSLAASLIYRLVSYKHIWYEFGDEEFSFYSGIFNKKRVHVPYRRIQSVDQTASLLQRVFGVCTVQIDTAGGASNKAVSVPFLRKADAEALRADLFARKSAAVGAPFREADAPSSFGNVLDAPAEVWDDVRGVFAGSEVDTGRISFQYGITNSELILTGLSNNTTLVLVVVGIIGVFSQIADFVSQMAGEAGGAVAEVLADAGLALFGNSLIALIVVGLIALSLFVWVMSALGTCISFGGFKARRRGDRIEVERGLLQHRFHGVSVDRVQSVVVKQTFVRRIFGFCELSLGKVDASSGSGGMDDSLSEGALVVHPFVKVDRVPEIVAGLVPEFADMPTERRRVPKVALRRALVRRTVIQGWGLWCAVALALLHVGVIFGIGAYGDDFMSAGELFWFDRIALVGYVACAVAEVLAAMGAVLWARSSWFSFNRRFMQVENGGLGSVSVCLPREKIQFGFSKSNPLQRRAKVATITARTAAGLQGTSTRLIDACEEDAAAWLAWLVPGGNVIE</sequence>
<feature type="transmembrane region" description="Helical" evidence="2">
    <location>
        <begin position="72"/>
        <end position="96"/>
    </location>
</feature>
<dbReference type="Pfam" id="PF03703">
    <property type="entry name" value="bPH_2"/>
    <property type="match status" value="3"/>
</dbReference>
<keyword evidence="2" id="KW-0472">Membrane</keyword>
<feature type="domain" description="YdbS-like PH" evidence="3">
    <location>
        <begin position="330"/>
        <end position="408"/>
    </location>
</feature>
<dbReference type="PANTHER" id="PTHR34473">
    <property type="entry name" value="UPF0699 TRANSMEMBRANE PROTEIN YDBS"/>
    <property type="match status" value="1"/>
</dbReference>
<evidence type="ECO:0000259" key="3">
    <source>
        <dbReference type="Pfam" id="PF03703"/>
    </source>
</evidence>
<dbReference type="PANTHER" id="PTHR34473:SF2">
    <property type="entry name" value="UPF0699 TRANSMEMBRANE PROTEIN YDBT"/>
    <property type="match status" value="1"/>
</dbReference>
<feature type="transmembrane region" description="Helical" evidence="2">
    <location>
        <begin position="31"/>
        <end position="52"/>
    </location>
</feature>
<dbReference type="InterPro" id="IPR005182">
    <property type="entry name" value="YdbS-like_PH"/>
</dbReference>
<feature type="transmembrane region" description="Helical" evidence="2">
    <location>
        <begin position="241"/>
        <end position="263"/>
    </location>
</feature>
<evidence type="ECO:0000256" key="1">
    <source>
        <dbReference type="SAM" id="MobiDB-lite"/>
    </source>
</evidence>
<feature type="transmembrane region" description="Helical" evidence="2">
    <location>
        <begin position="297"/>
        <end position="327"/>
    </location>
</feature>
<dbReference type="Proteomes" id="UP000468668">
    <property type="component" value="Unassembled WGS sequence"/>
</dbReference>
<gene>
    <name evidence="4" type="ORF">F8C90_02210</name>
</gene>
<feature type="domain" description="YdbS-like PH" evidence="3">
    <location>
        <begin position="509"/>
        <end position="587"/>
    </location>
</feature>
<evidence type="ECO:0000313" key="4">
    <source>
        <dbReference type="EMBL" id="KAB1642014.1"/>
    </source>
</evidence>
<protein>
    <submittedName>
        <fullName evidence="4">PH domain-containing protein</fullName>
    </submittedName>
</protein>
<feature type="domain" description="YdbS-like PH" evidence="3">
    <location>
        <begin position="101"/>
        <end position="179"/>
    </location>
</feature>
<keyword evidence="2" id="KW-0812">Transmembrane</keyword>
<feature type="transmembrane region" description="Helical" evidence="2">
    <location>
        <begin position="487"/>
        <end position="508"/>
    </location>
</feature>
<reference evidence="4 5" key="1">
    <citation type="submission" date="2019-09" db="EMBL/GenBank/DDBJ databases">
        <title>Whole genome shotgun sequencing (WGS) of Ellagibacter isourolithinifaciens DSM 104140(T) and Adlercreutzia muris DSM 29508(T).</title>
        <authorList>
            <person name="Stoll D.A."/>
            <person name="Danylec N."/>
            <person name="Huch M."/>
        </authorList>
    </citation>
    <scope>NUCLEOTIDE SEQUENCE [LARGE SCALE GENOMIC DNA]</scope>
    <source>
        <strain evidence="4 5">DSM 104140</strain>
    </source>
</reference>
<feature type="transmembrane region" description="Helical" evidence="2">
    <location>
        <begin position="447"/>
        <end position="467"/>
    </location>
</feature>
<dbReference type="GeneID" id="98657213"/>
<comment type="caution">
    <text evidence="4">The sequence shown here is derived from an EMBL/GenBank/DDBJ whole genome shotgun (WGS) entry which is preliminary data.</text>
</comment>
<organism evidence="4 5">
    <name type="scientific">Ellagibacter isourolithinifaciens</name>
    <dbReference type="NCBI Taxonomy" id="2137581"/>
    <lineage>
        <taxon>Bacteria</taxon>
        <taxon>Bacillati</taxon>
        <taxon>Actinomycetota</taxon>
        <taxon>Coriobacteriia</taxon>
        <taxon>Eggerthellales</taxon>
        <taxon>Eggerthellaceae</taxon>
        <taxon>Ellagibacter</taxon>
    </lineage>
</organism>
<keyword evidence="5" id="KW-1185">Reference proteome</keyword>
<feature type="region of interest" description="Disordered" evidence="1">
    <location>
        <begin position="1"/>
        <end position="22"/>
    </location>
</feature>
<accession>A0A6N6NQI9</accession>